<evidence type="ECO:0000256" key="3">
    <source>
        <dbReference type="RuleBase" id="RU000524"/>
    </source>
</evidence>
<evidence type="ECO:0000313" key="4">
    <source>
        <dbReference type="EMBL" id="OQP40243.1"/>
    </source>
</evidence>
<gene>
    <name evidence="4" type="ORF">A4D02_15070</name>
</gene>
<dbReference type="Pfam" id="PF00436">
    <property type="entry name" value="SSB"/>
    <property type="match status" value="1"/>
</dbReference>
<comment type="caution">
    <text evidence="2">Lacks conserved residue(s) required for the propagation of feature annotation.</text>
</comment>
<dbReference type="SUPFAM" id="SSF50249">
    <property type="entry name" value="Nucleic acid-binding proteins"/>
    <property type="match status" value="1"/>
</dbReference>
<dbReference type="CDD" id="cd04496">
    <property type="entry name" value="SSB_OBF"/>
    <property type="match status" value="1"/>
</dbReference>
<dbReference type="Gene3D" id="2.40.50.140">
    <property type="entry name" value="Nucleic acid-binding proteins"/>
    <property type="match status" value="1"/>
</dbReference>
<dbReference type="InterPro" id="IPR000424">
    <property type="entry name" value="Primosome_PriB/ssb"/>
</dbReference>
<dbReference type="InterPro" id="IPR012340">
    <property type="entry name" value="NA-bd_OB-fold"/>
</dbReference>
<comment type="subunit">
    <text evidence="2">Homotetramer.</text>
</comment>
<dbReference type="HAMAP" id="MF_00984">
    <property type="entry name" value="SSB"/>
    <property type="match status" value="1"/>
</dbReference>
<dbReference type="NCBIfam" id="TIGR00621">
    <property type="entry name" value="ssb"/>
    <property type="match status" value="1"/>
</dbReference>
<comment type="caution">
    <text evidence="4">The sequence shown here is derived from an EMBL/GenBank/DDBJ whole genome shotgun (WGS) entry which is preliminary data.</text>
</comment>
<name>A0ABX3NMW4_9BACT</name>
<sequence>MYAIKNKVQLIGNLGQEPNIRTTETGKKVARFSIATNDIYRNSRGERIKETLWHTVIAWGKLAEITEKYLTKGREVAVTGKLVHREYIDKSGIKRFISEVVLNELLMLGGGPRYQNETVEAIEEAEDFDVEMDS</sequence>
<dbReference type="PANTHER" id="PTHR10302">
    <property type="entry name" value="SINGLE-STRANDED DNA-BINDING PROTEIN"/>
    <property type="match status" value="1"/>
</dbReference>
<accession>A0ABX3NMW4</accession>
<dbReference type="GO" id="GO:0003677">
    <property type="term" value="F:DNA binding"/>
    <property type="evidence" value="ECO:0007669"/>
    <property type="project" value="UniProtKB-KW"/>
</dbReference>
<dbReference type="Proteomes" id="UP000192277">
    <property type="component" value="Unassembled WGS sequence"/>
</dbReference>
<dbReference type="PANTHER" id="PTHR10302:SF0">
    <property type="entry name" value="SINGLE-STRANDED DNA-BINDING PROTEIN, MITOCHONDRIAL"/>
    <property type="match status" value="1"/>
</dbReference>
<dbReference type="PROSITE" id="PS50935">
    <property type="entry name" value="SSB"/>
    <property type="match status" value="1"/>
</dbReference>
<keyword evidence="1 2" id="KW-0238">DNA-binding</keyword>
<evidence type="ECO:0000313" key="5">
    <source>
        <dbReference type="Proteomes" id="UP000192277"/>
    </source>
</evidence>
<dbReference type="InterPro" id="IPR011344">
    <property type="entry name" value="ssDNA-bd"/>
</dbReference>
<dbReference type="RefSeq" id="WP_014217869.1">
    <property type="nucleotide sequence ID" value="NZ_LWBO01000077.1"/>
</dbReference>
<evidence type="ECO:0000256" key="1">
    <source>
        <dbReference type="ARBA" id="ARBA00023125"/>
    </source>
</evidence>
<reference evidence="4 5" key="1">
    <citation type="submission" date="2016-04" db="EMBL/GenBank/DDBJ databases">
        <authorList>
            <person name="Chen L."/>
            <person name="Zhuang W."/>
            <person name="Wang G."/>
        </authorList>
    </citation>
    <scope>NUCLEOTIDE SEQUENCE [LARGE SCALE GENOMIC DNA]</scope>
    <source>
        <strain evidence="5">GR20</strain>
    </source>
</reference>
<dbReference type="EMBL" id="LWBO01000077">
    <property type="protein sequence ID" value="OQP40243.1"/>
    <property type="molecule type" value="Genomic_DNA"/>
</dbReference>
<keyword evidence="5" id="KW-1185">Reference proteome</keyword>
<evidence type="ECO:0000256" key="2">
    <source>
        <dbReference type="HAMAP-Rule" id="MF_00984"/>
    </source>
</evidence>
<protein>
    <recommendedName>
        <fullName evidence="2 3">Single-stranded DNA-binding protein</fullName>
        <shortName evidence="2">SSB</shortName>
    </recommendedName>
</protein>
<proteinExistence type="inferred from homology"/>
<organism evidence="4 5">
    <name type="scientific">Niastella koreensis</name>
    <dbReference type="NCBI Taxonomy" id="354356"/>
    <lineage>
        <taxon>Bacteria</taxon>
        <taxon>Pseudomonadati</taxon>
        <taxon>Bacteroidota</taxon>
        <taxon>Chitinophagia</taxon>
        <taxon>Chitinophagales</taxon>
        <taxon>Chitinophagaceae</taxon>
        <taxon>Niastella</taxon>
    </lineage>
</organism>